<evidence type="ECO:0000313" key="3">
    <source>
        <dbReference type="EMBL" id="KAI9248251.1"/>
    </source>
</evidence>
<dbReference type="EMBL" id="JAIXMP010000039">
    <property type="protein sequence ID" value="KAI9248251.1"/>
    <property type="molecule type" value="Genomic_DNA"/>
</dbReference>
<dbReference type="Pfam" id="PF12937">
    <property type="entry name" value="F-box-like"/>
    <property type="match status" value="1"/>
</dbReference>
<dbReference type="GO" id="GO:0031146">
    <property type="term" value="P:SCF-dependent proteasomal ubiquitin-dependent protein catabolic process"/>
    <property type="evidence" value="ECO:0007669"/>
    <property type="project" value="TreeGrafter"/>
</dbReference>
<dbReference type="InterPro" id="IPR032675">
    <property type="entry name" value="LRR_dom_sf"/>
</dbReference>
<dbReference type="CDD" id="cd09917">
    <property type="entry name" value="F-box_SF"/>
    <property type="match status" value="1"/>
</dbReference>
<feature type="compositionally biased region" description="Polar residues" evidence="1">
    <location>
        <begin position="14"/>
        <end position="28"/>
    </location>
</feature>
<dbReference type="InterPro" id="IPR036047">
    <property type="entry name" value="F-box-like_dom_sf"/>
</dbReference>
<feature type="domain" description="F-box" evidence="2">
    <location>
        <begin position="139"/>
        <end position="187"/>
    </location>
</feature>
<accession>A0AAD5PA73</accession>
<dbReference type="SUPFAM" id="SSF52047">
    <property type="entry name" value="RNI-like"/>
    <property type="match status" value="1"/>
</dbReference>
<proteinExistence type="predicted"/>
<reference evidence="3" key="1">
    <citation type="journal article" date="2022" name="IScience">
        <title>Evolution of zygomycete secretomes and the origins of terrestrial fungal ecologies.</title>
        <authorList>
            <person name="Chang Y."/>
            <person name="Wang Y."/>
            <person name="Mondo S."/>
            <person name="Ahrendt S."/>
            <person name="Andreopoulos W."/>
            <person name="Barry K."/>
            <person name="Beard J."/>
            <person name="Benny G.L."/>
            <person name="Blankenship S."/>
            <person name="Bonito G."/>
            <person name="Cuomo C."/>
            <person name="Desiro A."/>
            <person name="Gervers K.A."/>
            <person name="Hundley H."/>
            <person name="Kuo A."/>
            <person name="LaButti K."/>
            <person name="Lang B.F."/>
            <person name="Lipzen A."/>
            <person name="O'Donnell K."/>
            <person name="Pangilinan J."/>
            <person name="Reynolds N."/>
            <person name="Sandor L."/>
            <person name="Smith M.E."/>
            <person name="Tsang A."/>
            <person name="Grigoriev I.V."/>
            <person name="Stajich J.E."/>
            <person name="Spatafora J.W."/>
        </authorList>
    </citation>
    <scope>NUCLEOTIDE SEQUENCE</scope>
    <source>
        <strain evidence="3">RSA 2281</strain>
    </source>
</reference>
<dbReference type="InterPro" id="IPR001810">
    <property type="entry name" value="F-box_dom"/>
</dbReference>
<sequence length="797" mass="90563">MSINQNKQQDRPSLLNTESSASTSSLGQQKDDDVIVPIIIDNKNKVEESGEGNNGITPTTVNANELVQQNEQIGNQQLSSDIDFSAIAFRHGQEVDTRRYYRPRRLRPVIVGRVKRTYRFFLSILFMHIEQQKRRLQCKDPVRHLPFDILCQIFSYLSQTDCLRTMGVSKLWIERVPAFSVDSWKTIQLSMSHQDLENLRLHQFFGSHVKRVILCHFSNQVSLLNMMRVLQVHDCSHIQELGFDACTVTDHEHFLKSLLLLATNVLRINFLHHSQNLPMASVMAACPKLRYFSFKTDPYNEPADMYACDPFFDLSSHLSPVQDTTFDNLWYLCLSATLHKEKRLAPILVHCPNLRCLRVGCFEQKSSSASPLSSSSSHMIDPDTQMLVGPPQFLHSNDETIQRQNDGLCLRNSTTTDLKLVIDLCPKLQYLEFNTNRDNDEEWIRKYARIHSINSSSITSTTSVESVQKQQKKEIKMDNEKSKGSIATATHGGLKLLQIYQVLDYGPLEIIPVIKEHQHTLDTLNISVLFTRVFLDHHDWSSIASVRSSTLRCLMVIDIQCHADALASLIQNCSNLEEITLMRTADNIDPIVVSAIGGLKRLKRLGLCYLDNVVPNMNGGILYDVLQKHISIGTLEMLLLNVVDDEILNLVGKVESLEYIQLINSDARFLGEDEDDMGLDLDDHGDDVVSEQAKIQFAQDLHDNGSRLETINLSRFELSAHFMDILAGLKHLTLADFSNCHLEPYVLGAFLRKVENLKTIRVSTALPPEGATNVTLELVDRKGKRKDVNQLLENMEW</sequence>
<gene>
    <name evidence="3" type="ORF">BDA99DRAFT_525215</name>
</gene>
<organism evidence="3 4">
    <name type="scientific">Phascolomyces articulosus</name>
    <dbReference type="NCBI Taxonomy" id="60185"/>
    <lineage>
        <taxon>Eukaryota</taxon>
        <taxon>Fungi</taxon>
        <taxon>Fungi incertae sedis</taxon>
        <taxon>Mucoromycota</taxon>
        <taxon>Mucoromycotina</taxon>
        <taxon>Mucoromycetes</taxon>
        <taxon>Mucorales</taxon>
        <taxon>Lichtheimiaceae</taxon>
        <taxon>Phascolomyces</taxon>
    </lineage>
</organism>
<dbReference type="Proteomes" id="UP001209540">
    <property type="component" value="Unassembled WGS sequence"/>
</dbReference>
<feature type="region of interest" description="Disordered" evidence="1">
    <location>
        <begin position="1"/>
        <end position="28"/>
    </location>
</feature>
<protein>
    <recommendedName>
        <fullName evidence="2">F-box domain-containing protein</fullName>
    </recommendedName>
</protein>
<dbReference type="SUPFAM" id="SSF81383">
    <property type="entry name" value="F-box domain"/>
    <property type="match status" value="1"/>
</dbReference>
<dbReference type="PANTHER" id="PTHR13318:SF95">
    <property type="entry name" value="F-BOX PROTEIN YLR352W"/>
    <property type="match status" value="1"/>
</dbReference>
<dbReference type="GO" id="GO:0019005">
    <property type="term" value="C:SCF ubiquitin ligase complex"/>
    <property type="evidence" value="ECO:0007669"/>
    <property type="project" value="TreeGrafter"/>
</dbReference>
<dbReference type="Gene3D" id="1.20.1280.50">
    <property type="match status" value="1"/>
</dbReference>
<evidence type="ECO:0000313" key="4">
    <source>
        <dbReference type="Proteomes" id="UP001209540"/>
    </source>
</evidence>
<evidence type="ECO:0000259" key="2">
    <source>
        <dbReference type="PROSITE" id="PS50181"/>
    </source>
</evidence>
<dbReference type="AlphaFoldDB" id="A0AAD5PA73"/>
<dbReference type="Gene3D" id="3.80.10.10">
    <property type="entry name" value="Ribonuclease Inhibitor"/>
    <property type="match status" value="1"/>
</dbReference>
<reference evidence="3" key="2">
    <citation type="submission" date="2023-02" db="EMBL/GenBank/DDBJ databases">
        <authorList>
            <consortium name="DOE Joint Genome Institute"/>
            <person name="Mondo S.J."/>
            <person name="Chang Y."/>
            <person name="Wang Y."/>
            <person name="Ahrendt S."/>
            <person name="Andreopoulos W."/>
            <person name="Barry K."/>
            <person name="Beard J."/>
            <person name="Benny G.L."/>
            <person name="Blankenship S."/>
            <person name="Bonito G."/>
            <person name="Cuomo C."/>
            <person name="Desiro A."/>
            <person name="Gervers K.A."/>
            <person name="Hundley H."/>
            <person name="Kuo A."/>
            <person name="LaButti K."/>
            <person name="Lang B.F."/>
            <person name="Lipzen A."/>
            <person name="O'Donnell K."/>
            <person name="Pangilinan J."/>
            <person name="Reynolds N."/>
            <person name="Sandor L."/>
            <person name="Smith M.W."/>
            <person name="Tsang A."/>
            <person name="Grigoriev I.V."/>
            <person name="Stajich J.E."/>
            <person name="Spatafora J.W."/>
        </authorList>
    </citation>
    <scope>NUCLEOTIDE SEQUENCE</scope>
    <source>
        <strain evidence="3">RSA 2281</strain>
    </source>
</reference>
<dbReference type="PANTHER" id="PTHR13318">
    <property type="entry name" value="PARTNER OF PAIRED, ISOFORM B-RELATED"/>
    <property type="match status" value="1"/>
</dbReference>
<evidence type="ECO:0000256" key="1">
    <source>
        <dbReference type="SAM" id="MobiDB-lite"/>
    </source>
</evidence>
<comment type="caution">
    <text evidence="3">The sequence shown here is derived from an EMBL/GenBank/DDBJ whole genome shotgun (WGS) entry which is preliminary data.</text>
</comment>
<keyword evidence="4" id="KW-1185">Reference proteome</keyword>
<dbReference type="PROSITE" id="PS50181">
    <property type="entry name" value="FBOX"/>
    <property type="match status" value="1"/>
</dbReference>
<name>A0AAD5PA73_9FUNG</name>